<dbReference type="EMBL" id="VIVR01000001">
    <property type="protein sequence ID" value="TWE20096.1"/>
    <property type="molecule type" value="Genomic_DNA"/>
</dbReference>
<keyword evidence="2" id="KW-0472">Membrane</keyword>
<reference evidence="3 4" key="1">
    <citation type="submission" date="2019-06" db="EMBL/GenBank/DDBJ databases">
        <title>Sequencing the genomes of 1000 actinobacteria strains.</title>
        <authorList>
            <person name="Klenk H.-P."/>
        </authorList>
    </citation>
    <scope>NUCLEOTIDE SEQUENCE [LARGE SCALE GENOMIC DNA]</scope>
    <source>
        <strain evidence="3 4">DSM 41649</strain>
    </source>
</reference>
<feature type="transmembrane region" description="Helical" evidence="2">
    <location>
        <begin position="47"/>
        <end position="68"/>
    </location>
</feature>
<gene>
    <name evidence="3" type="ORF">FB465_5238</name>
</gene>
<dbReference type="RefSeq" id="WP_170290689.1">
    <property type="nucleotide sequence ID" value="NZ_BAAABR010000060.1"/>
</dbReference>
<evidence type="ECO:0000256" key="2">
    <source>
        <dbReference type="SAM" id="Phobius"/>
    </source>
</evidence>
<sequence>MINGNALPIPGWDGGDGNSAYLDKTLRHEPVETVLDDRVSGRTVFQLWARAAVLSFITFVVFVIPGVISLLSDNPFDSSSSGAGGGGAAFFLLSAPWAGFLVFVIVLLLSKLTEPIAEWRVLLHDRDDTASAYSKIREVVAQRRFPVGWSDSWTASGPADRDVAMRLVLSQDDCTAHISVFRYGTSLYLGWQMWRTRSGARLIWQYLSDIVGSVTGKSGLQWAMQRTAKIRAMREAVHAACREGLIVAIEREQVPLSAGFPDGRLPQVEFDKTLPATPPAPPAQVRIPAPPAAPPAPPAAPPAAPSQWPAPEQR</sequence>
<feature type="region of interest" description="Disordered" evidence="1">
    <location>
        <begin position="267"/>
        <end position="314"/>
    </location>
</feature>
<organism evidence="3 4">
    <name type="scientific">Kitasatospora atroaurantiaca</name>
    <dbReference type="NCBI Taxonomy" id="285545"/>
    <lineage>
        <taxon>Bacteria</taxon>
        <taxon>Bacillati</taxon>
        <taxon>Actinomycetota</taxon>
        <taxon>Actinomycetes</taxon>
        <taxon>Kitasatosporales</taxon>
        <taxon>Streptomycetaceae</taxon>
        <taxon>Kitasatospora</taxon>
    </lineage>
</organism>
<dbReference type="Proteomes" id="UP000318416">
    <property type="component" value="Unassembled WGS sequence"/>
</dbReference>
<evidence type="ECO:0000256" key="1">
    <source>
        <dbReference type="SAM" id="MobiDB-lite"/>
    </source>
</evidence>
<keyword evidence="2" id="KW-0812">Transmembrane</keyword>
<protein>
    <submittedName>
        <fullName evidence="3">Uncharacterized protein</fullName>
    </submittedName>
</protein>
<feature type="compositionally biased region" description="Low complexity" evidence="1">
    <location>
        <begin position="305"/>
        <end position="314"/>
    </location>
</feature>
<keyword evidence="4" id="KW-1185">Reference proteome</keyword>
<evidence type="ECO:0000313" key="4">
    <source>
        <dbReference type="Proteomes" id="UP000318416"/>
    </source>
</evidence>
<feature type="transmembrane region" description="Helical" evidence="2">
    <location>
        <begin position="88"/>
        <end position="110"/>
    </location>
</feature>
<comment type="caution">
    <text evidence="3">The sequence shown here is derived from an EMBL/GenBank/DDBJ whole genome shotgun (WGS) entry which is preliminary data.</text>
</comment>
<evidence type="ECO:0000313" key="3">
    <source>
        <dbReference type="EMBL" id="TWE20096.1"/>
    </source>
</evidence>
<dbReference type="AlphaFoldDB" id="A0A561EWV5"/>
<proteinExistence type="predicted"/>
<feature type="compositionally biased region" description="Pro residues" evidence="1">
    <location>
        <begin position="276"/>
        <end position="304"/>
    </location>
</feature>
<keyword evidence="2" id="KW-1133">Transmembrane helix</keyword>
<accession>A0A561EWV5</accession>
<name>A0A561EWV5_9ACTN</name>